<sequence>MTSTFRFLLGICVILLPAFFLFHSPIAARMGDTRSNSAAPPTRSRPGAFQIVAFGSSTTRGYGASSEASTYPAQLQMLFAKSEPAGPLVDVVNRGINGEDVDAMLRRLNGDVLSRRPNLIIWQLGSNDALHGHALETFPDKLRQGLRAMRAAGSAVILIGPQWNPDPTAMTKLTVYADTIRAVARDENVAFIDRLTLMPRWVRDKLIRPEDLIGQDGVHMTDSGYRLLAEAAYETILATTPQLRTSTQTDVGRSKAPEVHSERGDASPRGLSAFEAKLHC</sequence>
<dbReference type="PANTHER" id="PTHR30383:SF5">
    <property type="entry name" value="SGNH HYDROLASE-TYPE ESTERASE DOMAIN-CONTAINING PROTEIN"/>
    <property type="match status" value="1"/>
</dbReference>
<dbReference type="InterPro" id="IPR036514">
    <property type="entry name" value="SGNH_hydro_sf"/>
</dbReference>
<dbReference type="RefSeq" id="WP_282586662.1">
    <property type="nucleotide sequence ID" value="NZ_JAMOIM010000014.1"/>
</dbReference>
<dbReference type="CDD" id="cd00229">
    <property type="entry name" value="SGNH_hydrolase"/>
    <property type="match status" value="1"/>
</dbReference>
<comment type="caution">
    <text evidence="2">The sequence shown here is derived from an EMBL/GenBank/DDBJ whole genome shotgun (WGS) entry which is preliminary data.</text>
</comment>
<name>A0AA42CLD6_9HYPH</name>
<evidence type="ECO:0000256" key="1">
    <source>
        <dbReference type="SAM" id="MobiDB-lite"/>
    </source>
</evidence>
<reference evidence="2" key="1">
    <citation type="submission" date="2022-05" db="EMBL/GenBank/DDBJ databases">
        <authorList>
            <person name="Pankratov T."/>
        </authorList>
    </citation>
    <scope>NUCLEOTIDE SEQUENCE</scope>
    <source>
        <strain evidence="2">BP6-180914</strain>
    </source>
</reference>
<proteinExistence type="predicted"/>
<dbReference type="GO" id="GO:0004622">
    <property type="term" value="F:phosphatidylcholine lysophospholipase activity"/>
    <property type="evidence" value="ECO:0007669"/>
    <property type="project" value="TreeGrafter"/>
</dbReference>
<gene>
    <name evidence="2" type="ORF">M8523_19935</name>
</gene>
<dbReference type="PANTHER" id="PTHR30383">
    <property type="entry name" value="THIOESTERASE 1/PROTEASE 1/LYSOPHOSPHOLIPASE L1"/>
    <property type="match status" value="1"/>
</dbReference>
<evidence type="ECO:0000313" key="2">
    <source>
        <dbReference type="EMBL" id="MCW6510291.1"/>
    </source>
</evidence>
<dbReference type="Pfam" id="PF25182">
    <property type="entry name" value="NonGDSL"/>
    <property type="match status" value="1"/>
</dbReference>
<dbReference type="InterPro" id="IPR051532">
    <property type="entry name" value="Ester_Hydrolysis_Enzymes"/>
</dbReference>
<dbReference type="InterPro" id="IPR057572">
    <property type="entry name" value="NonGDSL"/>
</dbReference>
<keyword evidence="3" id="KW-1185">Reference proteome</keyword>
<feature type="region of interest" description="Disordered" evidence="1">
    <location>
        <begin position="244"/>
        <end position="268"/>
    </location>
</feature>
<dbReference type="Gene3D" id="3.40.50.1110">
    <property type="entry name" value="SGNH hydrolase"/>
    <property type="match status" value="1"/>
</dbReference>
<dbReference type="Proteomes" id="UP001165667">
    <property type="component" value="Unassembled WGS sequence"/>
</dbReference>
<organism evidence="2 3">
    <name type="scientific">Lichenifustis flavocetrariae</name>
    <dbReference type="NCBI Taxonomy" id="2949735"/>
    <lineage>
        <taxon>Bacteria</taxon>
        <taxon>Pseudomonadati</taxon>
        <taxon>Pseudomonadota</taxon>
        <taxon>Alphaproteobacteria</taxon>
        <taxon>Hyphomicrobiales</taxon>
        <taxon>Lichenihabitantaceae</taxon>
        <taxon>Lichenifustis</taxon>
    </lineage>
</organism>
<keyword evidence="2" id="KW-0378">Hydrolase</keyword>
<dbReference type="EMBL" id="JAMOIM010000014">
    <property type="protein sequence ID" value="MCW6510291.1"/>
    <property type="molecule type" value="Genomic_DNA"/>
</dbReference>
<feature type="compositionally biased region" description="Basic and acidic residues" evidence="1">
    <location>
        <begin position="252"/>
        <end position="266"/>
    </location>
</feature>
<accession>A0AA42CLD6</accession>
<protein>
    <submittedName>
        <fullName evidence="2">SGNH/GDSL hydrolase family protein</fullName>
    </submittedName>
</protein>
<dbReference type="SUPFAM" id="SSF52266">
    <property type="entry name" value="SGNH hydrolase"/>
    <property type="match status" value="1"/>
</dbReference>
<dbReference type="AlphaFoldDB" id="A0AA42CLD6"/>
<evidence type="ECO:0000313" key="3">
    <source>
        <dbReference type="Proteomes" id="UP001165667"/>
    </source>
</evidence>